<feature type="region of interest" description="Disordered" evidence="1">
    <location>
        <begin position="1"/>
        <end position="93"/>
    </location>
</feature>
<name>A0A843UEN0_COLES</name>
<accession>A0A843UEN0</accession>
<comment type="caution">
    <text evidence="2">The sequence shown here is derived from an EMBL/GenBank/DDBJ whole genome shotgun (WGS) entry which is preliminary data.</text>
</comment>
<protein>
    <submittedName>
        <fullName evidence="2">Uncharacterized protein</fullName>
    </submittedName>
</protein>
<evidence type="ECO:0000313" key="2">
    <source>
        <dbReference type="EMBL" id="MQL80536.1"/>
    </source>
</evidence>
<evidence type="ECO:0000313" key="3">
    <source>
        <dbReference type="Proteomes" id="UP000652761"/>
    </source>
</evidence>
<dbReference type="AlphaFoldDB" id="A0A843UEN0"/>
<organism evidence="2 3">
    <name type="scientific">Colocasia esculenta</name>
    <name type="common">Wild taro</name>
    <name type="synonym">Arum esculentum</name>
    <dbReference type="NCBI Taxonomy" id="4460"/>
    <lineage>
        <taxon>Eukaryota</taxon>
        <taxon>Viridiplantae</taxon>
        <taxon>Streptophyta</taxon>
        <taxon>Embryophyta</taxon>
        <taxon>Tracheophyta</taxon>
        <taxon>Spermatophyta</taxon>
        <taxon>Magnoliopsida</taxon>
        <taxon>Liliopsida</taxon>
        <taxon>Araceae</taxon>
        <taxon>Aroideae</taxon>
        <taxon>Colocasieae</taxon>
        <taxon>Colocasia</taxon>
    </lineage>
</organism>
<reference evidence="2" key="1">
    <citation type="submission" date="2017-07" db="EMBL/GenBank/DDBJ databases">
        <title>Taro Niue Genome Assembly and Annotation.</title>
        <authorList>
            <person name="Atibalentja N."/>
            <person name="Keating K."/>
            <person name="Fields C.J."/>
        </authorList>
    </citation>
    <scope>NUCLEOTIDE SEQUENCE</scope>
    <source>
        <strain evidence="2">Niue_2</strain>
        <tissue evidence="2">Leaf</tissue>
    </source>
</reference>
<proteinExistence type="predicted"/>
<feature type="region of interest" description="Disordered" evidence="1">
    <location>
        <begin position="161"/>
        <end position="191"/>
    </location>
</feature>
<feature type="compositionally biased region" description="Low complexity" evidence="1">
    <location>
        <begin position="177"/>
        <end position="191"/>
    </location>
</feature>
<dbReference type="Proteomes" id="UP000652761">
    <property type="component" value="Unassembled WGS sequence"/>
</dbReference>
<evidence type="ECO:0000256" key="1">
    <source>
        <dbReference type="SAM" id="MobiDB-lite"/>
    </source>
</evidence>
<dbReference type="OrthoDB" id="1875064at2759"/>
<dbReference type="EMBL" id="NMUH01000512">
    <property type="protein sequence ID" value="MQL80536.1"/>
    <property type="molecule type" value="Genomic_DNA"/>
</dbReference>
<gene>
    <name evidence="2" type="ORF">Taro_012963</name>
</gene>
<keyword evidence="3" id="KW-1185">Reference proteome</keyword>
<sequence length="237" mass="24732">MECGPEPKKLMGQPATGSPGSASKEEQGPQGAAHKPNSSQSTAPINACKGQGSSQELDSKTDAVAFKGDDACEDEPGSFSGVSHPPEPVDTDLMRTPDSEEKECVWDASLPPSGNVSPHSSIDSTGLVTAMSIVNSCCTSTYRSDGVTSDGMLSMDRTCESAKGSVRGDSLESAKTSLSRASDSSGLSDDSNWSNTCNGIVLRSTGMHRAFICVHPALMLHAKTIPSEKQEEQEVSC</sequence>